<feature type="coiled-coil region" evidence="5">
    <location>
        <begin position="304"/>
        <end position="342"/>
    </location>
</feature>
<evidence type="ECO:0000256" key="1">
    <source>
        <dbReference type="ARBA" id="ARBA00004141"/>
    </source>
</evidence>
<accession>A0ABY6P3M8</accession>
<evidence type="ECO:0000256" key="5">
    <source>
        <dbReference type="SAM" id="Coils"/>
    </source>
</evidence>
<feature type="compositionally biased region" description="Low complexity" evidence="6">
    <location>
        <begin position="154"/>
        <end position="168"/>
    </location>
</feature>
<dbReference type="Proteomes" id="UP001164965">
    <property type="component" value="Chromosome"/>
</dbReference>
<proteinExistence type="predicted"/>
<evidence type="ECO:0000313" key="7">
    <source>
        <dbReference type="EMBL" id="UZJ25798.1"/>
    </source>
</evidence>
<evidence type="ECO:0000256" key="4">
    <source>
        <dbReference type="ARBA" id="ARBA00023136"/>
    </source>
</evidence>
<evidence type="ECO:0000256" key="2">
    <source>
        <dbReference type="ARBA" id="ARBA00022692"/>
    </source>
</evidence>
<dbReference type="EMBL" id="CP110615">
    <property type="protein sequence ID" value="UZJ25798.1"/>
    <property type="molecule type" value="Genomic_DNA"/>
</dbReference>
<keyword evidence="4" id="KW-0472">Membrane</keyword>
<keyword evidence="8" id="KW-1185">Reference proteome</keyword>
<keyword evidence="3" id="KW-1133">Transmembrane helix</keyword>
<dbReference type="RefSeq" id="WP_265383902.1">
    <property type="nucleotide sequence ID" value="NZ_CP110615.1"/>
</dbReference>
<dbReference type="Pfam" id="PF07681">
    <property type="entry name" value="DoxX"/>
    <property type="match status" value="1"/>
</dbReference>
<keyword evidence="5" id="KW-0175">Coiled coil</keyword>
<evidence type="ECO:0000256" key="6">
    <source>
        <dbReference type="SAM" id="MobiDB-lite"/>
    </source>
</evidence>
<sequence length="366" mass="37560">MLIRRIARPMLAAVFVAGGVDALRNPAPRVEAAAPLVAKGEQALPDDITDNIPTDPDTLVKINAAVQIGGGLLLASGKLPRLASLALAGSIVPTTLAGHAFWEETDPEAKAAHRTQFLKNVGLLGGLLIAAVDTEGKPSVAWRTRASAEHAQKALSAALPGSSSGHSGEALRGAAHTAAERGQELAHTVAESDTTKRLAAGGAALAATAAARAQDIAHQVAESDTTKKLAAQGQDLAQSAAQRGAALASEWADEGSRRGRALAKQARKEADSWASDASVRAGELATVARARAEELADEGTRRGRSLAKQARKEAARTAKQARKQADQRAATAADRVAELAAQAQTRGADLAAQAQAKGGELAGSYR</sequence>
<evidence type="ECO:0000256" key="3">
    <source>
        <dbReference type="ARBA" id="ARBA00022989"/>
    </source>
</evidence>
<organism evidence="7 8">
    <name type="scientific">Rhodococcus antarcticus</name>
    <dbReference type="NCBI Taxonomy" id="2987751"/>
    <lineage>
        <taxon>Bacteria</taxon>
        <taxon>Bacillati</taxon>
        <taxon>Actinomycetota</taxon>
        <taxon>Actinomycetes</taxon>
        <taxon>Mycobacteriales</taxon>
        <taxon>Nocardiaceae</taxon>
        <taxon>Rhodococcus</taxon>
    </lineage>
</organism>
<reference evidence="7" key="1">
    <citation type="submission" date="2022-10" db="EMBL/GenBank/DDBJ databases">
        <title>Rhodococcus sp.75.</title>
        <authorList>
            <person name="Sun M."/>
        </authorList>
    </citation>
    <scope>NUCLEOTIDE SEQUENCE</scope>
    <source>
        <strain evidence="7">75</strain>
    </source>
</reference>
<gene>
    <name evidence="7" type="ORF">RHODO2019_04970</name>
</gene>
<name>A0ABY6P3M8_9NOCA</name>
<protein>
    <submittedName>
        <fullName evidence="7">DoxX family membrane protein</fullName>
    </submittedName>
</protein>
<keyword evidence="2" id="KW-0812">Transmembrane</keyword>
<feature type="region of interest" description="Disordered" evidence="6">
    <location>
        <begin position="153"/>
        <end position="183"/>
    </location>
</feature>
<dbReference type="InterPro" id="IPR032808">
    <property type="entry name" value="DoxX"/>
</dbReference>
<evidence type="ECO:0000313" key="8">
    <source>
        <dbReference type="Proteomes" id="UP001164965"/>
    </source>
</evidence>
<comment type="subcellular location">
    <subcellularLocation>
        <location evidence="1">Membrane</location>
        <topology evidence="1">Multi-pass membrane protein</topology>
    </subcellularLocation>
</comment>